<protein>
    <submittedName>
        <fullName evidence="5">S-adenosyl-L-methionine-dependent methyltransferase</fullName>
    </submittedName>
</protein>
<dbReference type="InterPro" id="IPR029063">
    <property type="entry name" value="SAM-dependent_MTases_sf"/>
</dbReference>
<reference evidence="5" key="2">
    <citation type="submission" date="2023-05" db="EMBL/GenBank/DDBJ databases">
        <authorList>
            <consortium name="Lawrence Berkeley National Laboratory"/>
            <person name="Steindorff A."/>
            <person name="Hensen N."/>
            <person name="Bonometti L."/>
            <person name="Westerberg I."/>
            <person name="Brannstrom I.O."/>
            <person name="Guillou S."/>
            <person name="Cros-Aarteil S."/>
            <person name="Calhoun S."/>
            <person name="Haridas S."/>
            <person name="Kuo A."/>
            <person name="Mondo S."/>
            <person name="Pangilinan J."/>
            <person name="Riley R."/>
            <person name="Labutti K."/>
            <person name="Andreopoulos B."/>
            <person name="Lipzen A."/>
            <person name="Chen C."/>
            <person name="Yanf M."/>
            <person name="Daum C."/>
            <person name="Ng V."/>
            <person name="Clum A."/>
            <person name="Ohm R."/>
            <person name="Martin F."/>
            <person name="Silar P."/>
            <person name="Natvig D."/>
            <person name="Lalanne C."/>
            <person name="Gautier V."/>
            <person name="Ament-Velasquez S.L."/>
            <person name="Kruys A."/>
            <person name="Hutchinson M.I."/>
            <person name="Powell A.J."/>
            <person name="Barry K."/>
            <person name="Miller A.N."/>
            <person name="Grigoriev I.V."/>
            <person name="Debuchy R."/>
            <person name="Gladieux P."/>
            <person name="Thoren M.H."/>
            <person name="Johannesson H."/>
        </authorList>
    </citation>
    <scope>NUCLEOTIDE SEQUENCE</scope>
    <source>
        <strain evidence="5">CBS 892.96</strain>
    </source>
</reference>
<accession>A0AAN7A2K0</accession>
<dbReference type="Pfam" id="PF00891">
    <property type="entry name" value="Methyltransf_2"/>
    <property type="match status" value="1"/>
</dbReference>
<proteinExistence type="predicted"/>
<reference evidence="5" key="1">
    <citation type="journal article" date="2023" name="Mol. Phylogenet. Evol.">
        <title>Genome-scale phylogeny and comparative genomics of the fungal order Sordariales.</title>
        <authorList>
            <person name="Hensen N."/>
            <person name="Bonometti L."/>
            <person name="Westerberg I."/>
            <person name="Brannstrom I.O."/>
            <person name="Guillou S."/>
            <person name="Cros-Aarteil S."/>
            <person name="Calhoun S."/>
            <person name="Haridas S."/>
            <person name="Kuo A."/>
            <person name="Mondo S."/>
            <person name="Pangilinan J."/>
            <person name="Riley R."/>
            <person name="LaButti K."/>
            <person name="Andreopoulos B."/>
            <person name="Lipzen A."/>
            <person name="Chen C."/>
            <person name="Yan M."/>
            <person name="Daum C."/>
            <person name="Ng V."/>
            <person name="Clum A."/>
            <person name="Steindorff A."/>
            <person name="Ohm R.A."/>
            <person name="Martin F."/>
            <person name="Silar P."/>
            <person name="Natvig D.O."/>
            <person name="Lalanne C."/>
            <person name="Gautier V."/>
            <person name="Ament-Velasquez S.L."/>
            <person name="Kruys A."/>
            <person name="Hutchinson M.I."/>
            <person name="Powell A.J."/>
            <person name="Barry K."/>
            <person name="Miller A.N."/>
            <person name="Grigoriev I.V."/>
            <person name="Debuchy R."/>
            <person name="Gladieux P."/>
            <person name="Hiltunen Thoren M."/>
            <person name="Johannesson H."/>
        </authorList>
    </citation>
    <scope>NUCLEOTIDE SEQUENCE</scope>
    <source>
        <strain evidence="5">CBS 892.96</strain>
    </source>
</reference>
<dbReference type="InterPro" id="IPR001077">
    <property type="entry name" value="COMT_C"/>
</dbReference>
<dbReference type="Proteomes" id="UP001302321">
    <property type="component" value="Unassembled WGS sequence"/>
</dbReference>
<dbReference type="GO" id="GO:0008171">
    <property type="term" value="F:O-methyltransferase activity"/>
    <property type="evidence" value="ECO:0007669"/>
    <property type="project" value="InterPro"/>
</dbReference>
<comment type="caution">
    <text evidence="5">The sequence shown here is derived from an EMBL/GenBank/DDBJ whole genome shotgun (WGS) entry which is preliminary data.</text>
</comment>
<evidence type="ECO:0000256" key="2">
    <source>
        <dbReference type="ARBA" id="ARBA00022679"/>
    </source>
</evidence>
<evidence type="ECO:0000256" key="3">
    <source>
        <dbReference type="ARBA" id="ARBA00022691"/>
    </source>
</evidence>
<dbReference type="Gene3D" id="3.40.50.150">
    <property type="entry name" value="Vaccinia Virus protein VP39"/>
    <property type="match status" value="1"/>
</dbReference>
<sequence length="428" mass="46907">MTTLSVSPPGTKPYDIVAAAEALLEDAKRLAAAVDHGGDNVPLRRKLAQTARTFAVEASHPIDAVKDEWVTASDIAVWSLLVSWKAFDLIPLTSPGYVTFSDLALKLDADESLITRLVTHLIATSKLSAGPVPNSVSHSRLSPLYISTNPVSDLAIIAVGNGFKPFFQWPAYFARYGRHEPPGQTHTPFSFAWGHAELPPWEVKALNPEYSASFKRAMQAKNIFGGDIPITGKSALYDVSWLGSQRTTVAKDGRGARAKIVDVGGGMGHLLKELLENVEGLTPQECVLQDRPDVIEAVERLNDPRLEGVRVMSHDFHDPQVVRGATVYVLRRILLDYSDALAVNVLKQVADALPEDDEEARVLIIELKLFEGISPPQNTHVDLVMFNLGGKLRNEKMYRDLAEKAGLRVVKYHDRAGDPHCVVECAKA</sequence>
<keyword evidence="2" id="KW-0808">Transferase</keyword>
<dbReference type="PROSITE" id="PS51683">
    <property type="entry name" value="SAM_OMT_II"/>
    <property type="match status" value="1"/>
</dbReference>
<evidence type="ECO:0000313" key="5">
    <source>
        <dbReference type="EMBL" id="KAK4171743.1"/>
    </source>
</evidence>
<keyword evidence="6" id="KW-1185">Reference proteome</keyword>
<dbReference type="EMBL" id="MU866513">
    <property type="protein sequence ID" value="KAK4171743.1"/>
    <property type="molecule type" value="Genomic_DNA"/>
</dbReference>
<keyword evidence="3" id="KW-0949">S-adenosyl-L-methionine</keyword>
<organism evidence="5 6">
    <name type="scientific">Triangularia setosa</name>
    <dbReference type="NCBI Taxonomy" id="2587417"/>
    <lineage>
        <taxon>Eukaryota</taxon>
        <taxon>Fungi</taxon>
        <taxon>Dikarya</taxon>
        <taxon>Ascomycota</taxon>
        <taxon>Pezizomycotina</taxon>
        <taxon>Sordariomycetes</taxon>
        <taxon>Sordariomycetidae</taxon>
        <taxon>Sordariales</taxon>
        <taxon>Podosporaceae</taxon>
        <taxon>Triangularia</taxon>
    </lineage>
</organism>
<dbReference type="PANTHER" id="PTHR43712">
    <property type="entry name" value="PUTATIVE (AFU_ORTHOLOGUE AFUA_4G14580)-RELATED"/>
    <property type="match status" value="1"/>
</dbReference>
<evidence type="ECO:0000259" key="4">
    <source>
        <dbReference type="Pfam" id="PF00891"/>
    </source>
</evidence>
<dbReference type="InterPro" id="IPR016461">
    <property type="entry name" value="COMT-like"/>
</dbReference>
<dbReference type="GO" id="GO:0032259">
    <property type="term" value="P:methylation"/>
    <property type="evidence" value="ECO:0007669"/>
    <property type="project" value="UniProtKB-KW"/>
</dbReference>
<evidence type="ECO:0000256" key="1">
    <source>
        <dbReference type="ARBA" id="ARBA00022603"/>
    </source>
</evidence>
<evidence type="ECO:0000313" key="6">
    <source>
        <dbReference type="Proteomes" id="UP001302321"/>
    </source>
</evidence>
<feature type="domain" description="O-methyltransferase C-terminal" evidence="4">
    <location>
        <begin position="258"/>
        <end position="407"/>
    </location>
</feature>
<gene>
    <name evidence="5" type="ORF">QBC36DRAFT_198662</name>
</gene>
<name>A0AAN7A2K0_9PEZI</name>
<keyword evidence="1 5" id="KW-0489">Methyltransferase</keyword>
<dbReference type="AlphaFoldDB" id="A0AAN7A2K0"/>
<dbReference type="PANTHER" id="PTHR43712:SF16">
    <property type="entry name" value="O-METHYLTRANSFERASE ELCB"/>
    <property type="match status" value="1"/>
</dbReference>
<dbReference type="SUPFAM" id="SSF53335">
    <property type="entry name" value="S-adenosyl-L-methionine-dependent methyltransferases"/>
    <property type="match status" value="1"/>
</dbReference>